<sequence>MATTTNCSLNRENSPDFSTREWRHDILIHATGFSIDGQANMTGTKPSYDFGGPLGTSAIVFGLPVLLYFFYFTCNDVAGCPAPALLEPRSLTVAELRSQIPWPEDGIWGLASWKVSGWVAAYYLLSLVLYRVLPGQEIYGTKLRESGRPLKYKLNAFSSTLVQLAACAVGTGLYGADFAVWTFIDENYLQIYTANLILAFAISVFVYVRSFSVKPGNPQLRELAQGGHTGNIMYDFFIGRELNPRITLPLFGEIDLKVWLEMRPGLTGWILLDLAFVAKQYRTYGYVSDSILFIAAVQSYYVLEGQYAESGVLGMMDTITDGLGYMLTFGDIVWVPFLYSTQTRYLSVFPLQLGWGGIAAVSAVFIVGVYIFRASNSQKRIFRTQPDHPSVKGMSYIQTKRGTRLLADGWWGVSRHINYFGDWLQASPFSLPTGVAGYLILPAGAVTTAGAGVATMLDGREVVQGAARGWGMVYTYLYVVYFATLLIHRERRDDAACAEKYGEDWEKYKKTVRWRILPGIY</sequence>
<name>A0A2K0UQ03_TRIHA</name>
<feature type="transmembrane region" description="Helical" evidence="13">
    <location>
        <begin position="188"/>
        <end position="208"/>
    </location>
</feature>
<evidence type="ECO:0000256" key="9">
    <source>
        <dbReference type="ARBA" id="ARBA00023098"/>
    </source>
</evidence>
<dbReference type="InterPro" id="IPR001171">
    <property type="entry name" value="ERG24_DHCR-like"/>
</dbReference>
<dbReference type="PANTHER" id="PTHR21257">
    <property type="entry name" value="DELTA(14)-STEROL REDUCTASE"/>
    <property type="match status" value="1"/>
</dbReference>
<evidence type="ECO:0000256" key="10">
    <source>
        <dbReference type="ARBA" id="ARBA00023136"/>
    </source>
</evidence>
<feature type="transmembrane region" description="Helical" evidence="13">
    <location>
        <begin position="469"/>
        <end position="487"/>
    </location>
</feature>
<keyword evidence="9 13" id="KW-0443">Lipid metabolism</keyword>
<dbReference type="EMBL" id="MTYI01000005">
    <property type="protein sequence ID" value="PNP59830.1"/>
    <property type="molecule type" value="Genomic_DNA"/>
</dbReference>
<reference evidence="14 15" key="1">
    <citation type="submission" date="2017-02" db="EMBL/GenBank/DDBJ databases">
        <title>Genomes of Trichoderma spp. with biocontrol activity.</title>
        <authorList>
            <person name="Gardiner D."/>
            <person name="Kazan K."/>
            <person name="Vos C."/>
            <person name="Harvey P."/>
        </authorList>
    </citation>
    <scope>NUCLEOTIDE SEQUENCE [LARGE SCALE GENOMIC DNA]</scope>
    <source>
        <strain evidence="14 15">Tr1</strain>
    </source>
</reference>
<evidence type="ECO:0000256" key="1">
    <source>
        <dbReference type="ARBA" id="ARBA00004141"/>
    </source>
</evidence>
<dbReference type="OrthoDB" id="10262235at2759"/>
<dbReference type="GO" id="GO:0006696">
    <property type="term" value="P:ergosterol biosynthetic process"/>
    <property type="evidence" value="ECO:0007669"/>
    <property type="project" value="TreeGrafter"/>
</dbReference>
<feature type="transmembrane region" description="Helical" evidence="13">
    <location>
        <begin position="353"/>
        <end position="372"/>
    </location>
</feature>
<dbReference type="PROSITE" id="PS01017">
    <property type="entry name" value="STEROL_REDUCT_1"/>
    <property type="match status" value="1"/>
</dbReference>
<comment type="similarity">
    <text evidence="2 13">Belongs to the ERG4/ERG24 family.</text>
</comment>
<dbReference type="PANTHER" id="PTHR21257:SF52">
    <property type="entry name" value="DELTA(14)-STEROL REDUCTASE TM7SF2"/>
    <property type="match status" value="1"/>
</dbReference>
<keyword evidence="7 13" id="KW-0560">Oxidoreductase</keyword>
<evidence type="ECO:0000256" key="12">
    <source>
        <dbReference type="ARBA" id="ARBA00023221"/>
    </source>
</evidence>
<feature type="transmembrane region" description="Helical" evidence="13">
    <location>
        <begin position="154"/>
        <end position="176"/>
    </location>
</feature>
<evidence type="ECO:0000256" key="13">
    <source>
        <dbReference type="RuleBase" id="RU369120"/>
    </source>
</evidence>
<keyword evidence="10 13" id="KW-0472">Membrane</keyword>
<dbReference type="GO" id="GO:0005789">
    <property type="term" value="C:endoplasmic reticulum membrane"/>
    <property type="evidence" value="ECO:0007669"/>
    <property type="project" value="TreeGrafter"/>
</dbReference>
<dbReference type="PROSITE" id="PS01018">
    <property type="entry name" value="STEROL_REDUCT_2"/>
    <property type="match status" value="1"/>
</dbReference>
<feature type="transmembrane region" description="Helical" evidence="13">
    <location>
        <begin position="435"/>
        <end position="457"/>
    </location>
</feature>
<evidence type="ECO:0000256" key="5">
    <source>
        <dbReference type="ARBA" id="ARBA00022955"/>
    </source>
</evidence>
<dbReference type="Gene3D" id="1.20.120.1630">
    <property type="match status" value="1"/>
</dbReference>
<evidence type="ECO:0000256" key="3">
    <source>
        <dbReference type="ARBA" id="ARBA00022516"/>
    </source>
</evidence>
<protein>
    <recommendedName>
        <fullName evidence="13">Delta(14)-sterol reductase</fullName>
    </recommendedName>
    <alternativeName>
        <fullName evidence="13">C-14 sterol reductase</fullName>
    </alternativeName>
    <alternativeName>
        <fullName evidence="13">Sterol C14-reductase</fullName>
    </alternativeName>
</protein>
<organism evidence="14 15">
    <name type="scientific">Trichoderma harzianum</name>
    <name type="common">Hypocrea lixii</name>
    <dbReference type="NCBI Taxonomy" id="5544"/>
    <lineage>
        <taxon>Eukaryota</taxon>
        <taxon>Fungi</taxon>
        <taxon>Dikarya</taxon>
        <taxon>Ascomycota</taxon>
        <taxon>Pezizomycotina</taxon>
        <taxon>Sordariomycetes</taxon>
        <taxon>Hypocreomycetidae</taxon>
        <taxon>Hypocreales</taxon>
        <taxon>Hypocreaceae</taxon>
        <taxon>Trichoderma</taxon>
    </lineage>
</organism>
<keyword evidence="6 13" id="KW-1133">Transmembrane helix</keyword>
<dbReference type="Pfam" id="PF01222">
    <property type="entry name" value="ERG4_ERG24"/>
    <property type="match status" value="1"/>
</dbReference>
<feature type="transmembrane region" description="Helical" evidence="13">
    <location>
        <begin position="50"/>
        <end position="71"/>
    </location>
</feature>
<dbReference type="InterPro" id="IPR018083">
    <property type="entry name" value="Sterol_reductase_CS"/>
</dbReference>
<keyword evidence="12 13" id="KW-0753">Steroid metabolism</keyword>
<dbReference type="GO" id="GO:0050613">
    <property type="term" value="F:Delta14-sterol reductase activity"/>
    <property type="evidence" value="ECO:0007669"/>
    <property type="project" value="UniProtKB-ARBA"/>
</dbReference>
<keyword evidence="5 13" id="KW-0752">Steroid biosynthesis</keyword>
<accession>A0A2K0UQ03</accession>
<evidence type="ECO:0000256" key="6">
    <source>
        <dbReference type="ARBA" id="ARBA00022989"/>
    </source>
</evidence>
<feature type="transmembrane region" description="Helical" evidence="13">
    <location>
        <begin position="323"/>
        <end position="341"/>
    </location>
</feature>
<keyword evidence="11 13" id="KW-1207">Sterol metabolism</keyword>
<feature type="transmembrane region" description="Helical" evidence="13">
    <location>
        <begin position="115"/>
        <end position="133"/>
    </location>
</feature>
<comment type="subcellular location">
    <subcellularLocation>
        <location evidence="1">Membrane</location>
        <topology evidence="1">Multi-pass membrane protein</topology>
    </subcellularLocation>
</comment>
<evidence type="ECO:0000256" key="8">
    <source>
        <dbReference type="ARBA" id="ARBA00023011"/>
    </source>
</evidence>
<evidence type="ECO:0000256" key="7">
    <source>
        <dbReference type="ARBA" id="ARBA00023002"/>
    </source>
</evidence>
<evidence type="ECO:0000313" key="14">
    <source>
        <dbReference type="EMBL" id="PNP59830.1"/>
    </source>
</evidence>
<keyword evidence="8 13" id="KW-0756">Sterol biosynthesis</keyword>
<keyword evidence="3 13" id="KW-0444">Lipid biosynthesis</keyword>
<comment type="caution">
    <text evidence="14">The sequence shown here is derived from an EMBL/GenBank/DDBJ whole genome shotgun (WGS) entry which is preliminary data.</text>
</comment>
<evidence type="ECO:0000256" key="4">
    <source>
        <dbReference type="ARBA" id="ARBA00022692"/>
    </source>
</evidence>
<dbReference type="Proteomes" id="UP000236290">
    <property type="component" value="Unassembled WGS sequence"/>
</dbReference>
<dbReference type="AlphaFoldDB" id="A0A2K0UQ03"/>
<proteinExistence type="inferred from homology"/>
<evidence type="ECO:0000313" key="15">
    <source>
        <dbReference type="Proteomes" id="UP000236290"/>
    </source>
</evidence>
<keyword evidence="4 13" id="KW-0812">Transmembrane</keyword>
<evidence type="ECO:0000256" key="11">
    <source>
        <dbReference type="ARBA" id="ARBA00023166"/>
    </source>
</evidence>
<evidence type="ECO:0000256" key="2">
    <source>
        <dbReference type="ARBA" id="ARBA00005402"/>
    </source>
</evidence>
<gene>
    <name evidence="14" type="ORF">THARTR1_00709</name>
</gene>